<dbReference type="Proteomes" id="UP000265020">
    <property type="component" value="Unassembled WGS sequence"/>
</dbReference>
<keyword evidence="2" id="KW-1185">Reference proteome</keyword>
<dbReference type="InterPro" id="IPR045860">
    <property type="entry name" value="Snake_toxin-like_sf"/>
</dbReference>
<dbReference type="OMA" id="ESLHCNT"/>
<proteinExistence type="predicted"/>
<reference evidence="1" key="2">
    <citation type="submission" date="2025-09" db="UniProtKB">
        <authorList>
            <consortium name="Ensembl"/>
        </authorList>
    </citation>
    <scope>IDENTIFICATION</scope>
</reference>
<dbReference type="SUPFAM" id="SSF57302">
    <property type="entry name" value="Snake toxin-like"/>
    <property type="match status" value="1"/>
</dbReference>
<organism evidence="1 2">
    <name type="scientific">Cyprinodon variegatus</name>
    <name type="common">Sheepshead minnow</name>
    <dbReference type="NCBI Taxonomy" id="28743"/>
    <lineage>
        <taxon>Eukaryota</taxon>
        <taxon>Metazoa</taxon>
        <taxon>Chordata</taxon>
        <taxon>Craniata</taxon>
        <taxon>Vertebrata</taxon>
        <taxon>Euteleostomi</taxon>
        <taxon>Actinopterygii</taxon>
        <taxon>Neopterygii</taxon>
        <taxon>Teleostei</taxon>
        <taxon>Neoteleostei</taxon>
        <taxon>Acanthomorphata</taxon>
        <taxon>Ovalentaria</taxon>
        <taxon>Atherinomorphae</taxon>
        <taxon>Cyprinodontiformes</taxon>
        <taxon>Cyprinodontidae</taxon>
        <taxon>Cyprinodon</taxon>
    </lineage>
</organism>
<evidence type="ECO:0000313" key="2">
    <source>
        <dbReference type="Proteomes" id="UP000265020"/>
    </source>
</evidence>
<dbReference type="AlphaFoldDB" id="A0A3Q2G7X0"/>
<accession>A0A3Q2G7X0</accession>
<sequence length="120" mass="13632">MRGLHEIHLTFWNFFFHSTANCLDCKQCKIGVLGICFFGNDVSCSSSTESCYTGQARKRNQCSYLMMICLLKWEEKYKRYQHSITCCNTDLCNGASSVQLPLTVALCAAILSSLWGFLEF</sequence>
<dbReference type="Ensembl" id="ENSCVAT00000033326.1">
    <property type="protein sequence ID" value="ENSCVAP00000019830.1"/>
    <property type="gene ID" value="ENSCVAG00000023250.1"/>
</dbReference>
<protein>
    <recommendedName>
        <fullName evidence="3">UPAR/Ly6 domain-containing protein</fullName>
    </recommendedName>
</protein>
<reference evidence="1" key="1">
    <citation type="submission" date="2025-08" db="UniProtKB">
        <authorList>
            <consortium name="Ensembl"/>
        </authorList>
    </citation>
    <scope>IDENTIFICATION</scope>
</reference>
<evidence type="ECO:0000313" key="1">
    <source>
        <dbReference type="Ensembl" id="ENSCVAP00000019830.1"/>
    </source>
</evidence>
<evidence type="ECO:0008006" key="3">
    <source>
        <dbReference type="Google" id="ProtNLM"/>
    </source>
</evidence>
<dbReference type="GeneTree" id="ENSGT00910000144740"/>
<name>A0A3Q2G7X0_CYPVA</name>